<evidence type="ECO:0000313" key="1">
    <source>
        <dbReference type="EMBL" id="MDX8045183.1"/>
    </source>
</evidence>
<protein>
    <submittedName>
        <fullName evidence="1">Spore coat protein</fullName>
    </submittedName>
</protein>
<reference evidence="1" key="1">
    <citation type="submission" date="2023-11" db="EMBL/GenBank/DDBJ databases">
        <title>Gracilibacillus pellucida a moderately halophilic bacterium isolated from saline soil in Xinjiang province.</title>
        <authorList>
            <person name="Zhang Z."/>
            <person name="Tan F."/>
            <person name="Wang Y."/>
            <person name="Xia M."/>
        </authorList>
    </citation>
    <scope>NUCLEOTIDE SEQUENCE</scope>
    <source>
        <strain evidence="1">S3-1-1</strain>
    </source>
</reference>
<gene>
    <name evidence="1" type="ORF">SH601_04205</name>
</gene>
<comment type="caution">
    <text evidence="1">The sequence shown here is derived from an EMBL/GenBank/DDBJ whole genome shotgun (WGS) entry which is preliminary data.</text>
</comment>
<dbReference type="EMBL" id="JAWZSR010000002">
    <property type="protein sequence ID" value="MDX8045183.1"/>
    <property type="molecule type" value="Genomic_DNA"/>
</dbReference>
<accession>A0ACC6M2Q8</accession>
<name>A0ACC6M2Q8_9BACI</name>
<evidence type="ECO:0000313" key="2">
    <source>
        <dbReference type="Proteomes" id="UP001277972"/>
    </source>
</evidence>
<dbReference type="Proteomes" id="UP001277972">
    <property type="component" value="Unassembled WGS sequence"/>
</dbReference>
<proteinExistence type="predicted"/>
<sequence>MFHQPTLAWHETLEIHELVAFQAIGLMKLKMGLQQIDDPALQNIYMQTIKELEMNLNELLQFYPYAPHPGQSSDYRVSDSFFAGDLLSFAKTAVRNYGIAITEVATPALRNVLKKQMNKAVASHERIYNYMYQTGNYPSYNLNQLLQHDMVLAKKAMSM</sequence>
<organism evidence="1 2">
    <name type="scientific">Gracilibacillus pellucidus</name>
    <dbReference type="NCBI Taxonomy" id="3095368"/>
    <lineage>
        <taxon>Bacteria</taxon>
        <taxon>Bacillati</taxon>
        <taxon>Bacillota</taxon>
        <taxon>Bacilli</taxon>
        <taxon>Bacillales</taxon>
        <taxon>Bacillaceae</taxon>
        <taxon>Gracilibacillus</taxon>
    </lineage>
</organism>
<keyword evidence="2" id="KW-1185">Reference proteome</keyword>